<protein>
    <submittedName>
        <fullName evidence="2">Uncharacterized protein</fullName>
    </submittedName>
</protein>
<feature type="region of interest" description="Disordered" evidence="1">
    <location>
        <begin position="302"/>
        <end position="334"/>
    </location>
</feature>
<feature type="compositionally biased region" description="Basic residues" evidence="1">
    <location>
        <begin position="207"/>
        <end position="216"/>
    </location>
</feature>
<keyword evidence="3" id="KW-1185">Reference proteome</keyword>
<dbReference type="AlphaFoldDB" id="A0A1G6Z3Y6"/>
<dbReference type="Proteomes" id="UP000198546">
    <property type="component" value="Chromosome i"/>
</dbReference>
<evidence type="ECO:0000256" key="1">
    <source>
        <dbReference type="SAM" id="MobiDB-lite"/>
    </source>
</evidence>
<feature type="compositionally biased region" description="Basic and acidic residues" evidence="1">
    <location>
        <begin position="1"/>
        <end position="18"/>
    </location>
</feature>
<evidence type="ECO:0000313" key="2">
    <source>
        <dbReference type="EMBL" id="SDD96667.1"/>
    </source>
</evidence>
<feature type="compositionally biased region" description="Basic residues" evidence="1">
    <location>
        <begin position="124"/>
        <end position="135"/>
    </location>
</feature>
<dbReference type="STRING" id="675864.SAMN04489747_2166"/>
<feature type="compositionally biased region" description="Basic and acidic residues" evidence="1">
    <location>
        <begin position="145"/>
        <end position="166"/>
    </location>
</feature>
<feature type="region of interest" description="Disordered" evidence="1">
    <location>
        <begin position="1"/>
        <end position="216"/>
    </location>
</feature>
<sequence length="360" mass="37852">MCDRAARQATGRADDHGPVLRWQLRAGGWGTRPTSPRPSLAGRPRAAGAVTGQRGVPDRVRPQHRTSPGAPGRSAPPRPAVRHGRGAHPGGGPADRPRLAHRPAAERGGGRGAGGAGRPERVHPRVRPRRPRLGHRAAPDGGPRAGDRRRDDPELRRRARGVELRRTGRGGRGLCAAPRPAPVAGTGRRGRAGAAVGAGGGADLERHRRRGRGHRGAARRCRCRRCAAGPRGAAHPPGRHPGGGRRAVVVGGRRGLRSRLGRLPPAAGHLARDRDQPRRDGGRGRAAAALVRANGVALAARARRGRERAGRPGRALLRGRAAGRGRRAGEVRGQRGDPGRVVVLLVLAVRRSRRVDAGPG</sequence>
<gene>
    <name evidence="2" type="ORF">SAMN04489747_2166</name>
</gene>
<feature type="region of interest" description="Disordered" evidence="1">
    <location>
        <begin position="258"/>
        <end position="284"/>
    </location>
</feature>
<organism evidence="2 3">
    <name type="scientific">Auraticoccus monumenti</name>
    <dbReference type="NCBI Taxonomy" id="675864"/>
    <lineage>
        <taxon>Bacteria</taxon>
        <taxon>Bacillati</taxon>
        <taxon>Actinomycetota</taxon>
        <taxon>Actinomycetes</taxon>
        <taxon>Propionibacteriales</taxon>
        <taxon>Propionibacteriaceae</taxon>
        <taxon>Auraticoccus</taxon>
    </lineage>
</organism>
<feature type="compositionally biased region" description="Low complexity" evidence="1">
    <location>
        <begin position="176"/>
        <end position="186"/>
    </location>
</feature>
<name>A0A1G6Z3Y6_9ACTN</name>
<proteinExistence type="predicted"/>
<feature type="compositionally biased region" description="Basic and acidic residues" evidence="1">
    <location>
        <begin position="95"/>
        <end position="109"/>
    </location>
</feature>
<reference evidence="2 3" key="1">
    <citation type="submission" date="2016-10" db="EMBL/GenBank/DDBJ databases">
        <authorList>
            <person name="de Groot N.N."/>
        </authorList>
    </citation>
    <scope>NUCLEOTIDE SEQUENCE [LARGE SCALE GENOMIC DNA]</scope>
    <source>
        <strain evidence="2 3">MON 2.2</strain>
    </source>
</reference>
<dbReference type="EMBL" id="LT629688">
    <property type="protein sequence ID" value="SDD96667.1"/>
    <property type="molecule type" value="Genomic_DNA"/>
</dbReference>
<accession>A0A1G6Z3Y6</accession>
<feature type="compositionally biased region" description="Basic and acidic residues" evidence="1">
    <location>
        <begin position="270"/>
        <end position="283"/>
    </location>
</feature>
<evidence type="ECO:0000313" key="3">
    <source>
        <dbReference type="Proteomes" id="UP000198546"/>
    </source>
</evidence>